<dbReference type="Gene3D" id="1.10.150.240">
    <property type="entry name" value="Putative phosphatase, domain 2"/>
    <property type="match status" value="1"/>
</dbReference>
<reference evidence="5 6" key="1">
    <citation type="submission" date="2024-02" db="EMBL/GenBank/DDBJ databases">
        <title>Winogradskyella poriferorum JCM 12885.</title>
        <authorList>
            <person name="Zhang D.-F."/>
            <person name="Fu Z.-Y."/>
        </authorList>
    </citation>
    <scope>NUCLEOTIDE SEQUENCE [LARGE SCALE GENOMIC DNA]</scope>
    <source>
        <strain evidence="5 6">JCM 12885</strain>
    </source>
</reference>
<keyword evidence="6" id="KW-1185">Reference proteome</keyword>
<evidence type="ECO:0000256" key="1">
    <source>
        <dbReference type="ARBA" id="ARBA00001946"/>
    </source>
</evidence>
<keyword evidence="5" id="KW-0378">Hydrolase</keyword>
<comment type="similarity">
    <text evidence="2">Belongs to the HAD-like hydrolase superfamily. CbbY/CbbZ/Gph/YieH family.</text>
</comment>
<evidence type="ECO:0000256" key="2">
    <source>
        <dbReference type="ARBA" id="ARBA00006171"/>
    </source>
</evidence>
<sequence length="214" mass="24461">MNKYKCIIFDCDGVLVDSEPISNQVMVDLANAYGASIDLNYAYQYFKGNSFNACTDKISKLTSLELPDNFEEQYRLESFKRFRKEIKPVEGVKNVLQNLRIPFCVASSGPVDKIKLNLELTGLSSFFQEKTIFSCYTIKKWKPDPSVFLWASETMGFKIEECLVIEDSLVGIEAALRGGFDVFGFTAHDYKDELHKKATKTFNSMKNLKELLKY</sequence>
<name>A0ABU7W840_9FLAO</name>
<comment type="caution">
    <text evidence="5">The sequence shown here is derived from an EMBL/GenBank/DDBJ whole genome shotgun (WGS) entry which is preliminary data.</text>
</comment>
<dbReference type="EMBL" id="JAZHOU010000006">
    <property type="protein sequence ID" value="MEF3080141.1"/>
    <property type="molecule type" value="Genomic_DNA"/>
</dbReference>
<dbReference type="Proteomes" id="UP001356704">
    <property type="component" value="Unassembled WGS sequence"/>
</dbReference>
<dbReference type="InterPro" id="IPR023214">
    <property type="entry name" value="HAD_sf"/>
</dbReference>
<comment type="cofactor">
    <cofactor evidence="1">
        <name>Mg(2+)</name>
        <dbReference type="ChEBI" id="CHEBI:18420"/>
    </cofactor>
</comment>
<dbReference type="SFLD" id="SFLDG01129">
    <property type="entry name" value="C1.5:_HAD__Beta-PGM__Phosphata"/>
    <property type="match status" value="1"/>
</dbReference>
<accession>A0ABU7W840</accession>
<dbReference type="NCBIfam" id="TIGR01509">
    <property type="entry name" value="HAD-SF-IA-v3"/>
    <property type="match status" value="1"/>
</dbReference>
<keyword evidence="4" id="KW-0460">Magnesium</keyword>
<proteinExistence type="inferred from homology"/>
<evidence type="ECO:0000313" key="6">
    <source>
        <dbReference type="Proteomes" id="UP001356704"/>
    </source>
</evidence>
<evidence type="ECO:0000256" key="4">
    <source>
        <dbReference type="ARBA" id="ARBA00022842"/>
    </source>
</evidence>
<dbReference type="InterPro" id="IPR036412">
    <property type="entry name" value="HAD-like_sf"/>
</dbReference>
<dbReference type="RefSeq" id="WP_331810865.1">
    <property type="nucleotide sequence ID" value="NZ_JAZHOU010000006.1"/>
</dbReference>
<dbReference type="InterPro" id="IPR051600">
    <property type="entry name" value="Beta-PGM-like"/>
</dbReference>
<dbReference type="GO" id="GO:0016787">
    <property type="term" value="F:hydrolase activity"/>
    <property type="evidence" value="ECO:0007669"/>
    <property type="project" value="UniProtKB-KW"/>
</dbReference>
<dbReference type="SFLD" id="SFLDG01135">
    <property type="entry name" value="C1.5.6:_HAD__Beta-PGM__Phospha"/>
    <property type="match status" value="1"/>
</dbReference>
<evidence type="ECO:0000256" key="3">
    <source>
        <dbReference type="ARBA" id="ARBA00022723"/>
    </source>
</evidence>
<dbReference type="PANTHER" id="PTHR46193">
    <property type="entry name" value="6-PHOSPHOGLUCONATE PHOSPHATASE"/>
    <property type="match status" value="1"/>
</dbReference>
<dbReference type="InterPro" id="IPR006439">
    <property type="entry name" value="HAD-SF_hydro_IA"/>
</dbReference>
<evidence type="ECO:0000313" key="5">
    <source>
        <dbReference type="EMBL" id="MEF3080141.1"/>
    </source>
</evidence>
<dbReference type="PANTHER" id="PTHR46193:SF10">
    <property type="entry name" value="6-PHOSPHOGLUCONATE PHOSPHATASE"/>
    <property type="match status" value="1"/>
</dbReference>
<dbReference type="CDD" id="cd07526">
    <property type="entry name" value="HAD_BPGM_like"/>
    <property type="match status" value="1"/>
</dbReference>
<gene>
    <name evidence="5" type="ORF">V1468_14095</name>
</gene>
<keyword evidence="3" id="KW-0479">Metal-binding</keyword>
<dbReference type="Pfam" id="PF00702">
    <property type="entry name" value="Hydrolase"/>
    <property type="match status" value="1"/>
</dbReference>
<dbReference type="Gene3D" id="3.40.50.1000">
    <property type="entry name" value="HAD superfamily/HAD-like"/>
    <property type="match status" value="1"/>
</dbReference>
<dbReference type="InterPro" id="IPR023198">
    <property type="entry name" value="PGP-like_dom2"/>
</dbReference>
<organism evidence="5 6">
    <name type="scientific">Winogradskyella poriferorum</name>
    <dbReference type="NCBI Taxonomy" id="307627"/>
    <lineage>
        <taxon>Bacteria</taxon>
        <taxon>Pseudomonadati</taxon>
        <taxon>Bacteroidota</taxon>
        <taxon>Flavobacteriia</taxon>
        <taxon>Flavobacteriales</taxon>
        <taxon>Flavobacteriaceae</taxon>
        <taxon>Winogradskyella</taxon>
    </lineage>
</organism>
<protein>
    <submittedName>
        <fullName evidence="5">HAD-IA family hydrolase</fullName>
    </submittedName>
</protein>
<dbReference type="SFLD" id="SFLDS00003">
    <property type="entry name" value="Haloacid_Dehalogenase"/>
    <property type="match status" value="1"/>
</dbReference>
<dbReference type="SUPFAM" id="SSF56784">
    <property type="entry name" value="HAD-like"/>
    <property type="match status" value="1"/>
</dbReference>